<dbReference type="EMBL" id="AP028127">
    <property type="protein sequence ID" value="BEH90005.1"/>
    <property type="molecule type" value="Genomic_DNA"/>
</dbReference>
<evidence type="ECO:0000313" key="2">
    <source>
        <dbReference type="EMBL" id="BEH90005.1"/>
    </source>
</evidence>
<evidence type="ECO:0000313" key="3">
    <source>
        <dbReference type="Proteomes" id="UP001432099"/>
    </source>
</evidence>
<organism evidence="2 3">
    <name type="scientific">Turicibacter faecis</name>
    <dbReference type="NCBI Taxonomy" id="2963365"/>
    <lineage>
        <taxon>Bacteria</taxon>
        <taxon>Bacillati</taxon>
        <taxon>Bacillota</taxon>
        <taxon>Erysipelotrichia</taxon>
        <taxon>Erysipelotrichales</taxon>
        <taxon>Turicibacteraceae</taxon>
        <taxon>Turicibacter</taxon>
    </lineage>
</organism>
<dbReference type="Proteomes" id="UP001432099">
    <property type="component" value="Chromosome"/>
</dbReference>
<dbReference type="InterPro" id="IPR006638">
    <property type="entry name" value="Elp3/MiaA/NifB-like_rSAM"/>
</dbReference>
<keyword evidence="3" id="KW-1185">Reference proteome</keyword>
<protein>
    <submittedName>
        <fullName evidence="2">Radical SAM protein</fullName>
    </submittedName>
</protein>
<sequence length="229" mass="26781">MERYNIITEKFPREIVLLKSKPCSYGKCAFCDYIDDNSTNVAKINQVNQEVLANVKGIYNTLEVINSGNIFDLPKDSLALVKETVEIHQFDKLFAEAHWIFRNHLTKMRNRLDVDIMFKTGVETFDYDFREKVLKKGAPFQSVDELKQYFDSPCIMVGVKGQTKDMIKRDIDIVLNQFNHATVNVYCENTTAIKPDPQLKEWFYNEYKWLDDIKHLEILWNNTDFGVGD</sequence>
<gene>
    <name evidence="2" type="ORF">T23_01070</name>
</gene>
<accession>A0ABM8IK87</accession>
<reference evidence="2" key="1">
    <citation type="journal article" date="2024" name="Int. J. Syst. Evol. Microbiol.">
        <title>Turicibacter faecis sp. nov., isolated from faeces of heart failure mouse model.</title>
        <authorList>
            <person name="Imamura Y."/>
            <person name="Motooka D."/>
            <person name="Nakajima Y."/>
            <person name="Ito S."/>
            <person name="Kitakaze M."/>
            <person name="Iida T."/>
            <person name="Nakamura S."/>
        </authorList>
    </citation>
    <scope>NUCLEOTIDE SEQUENCE</scope>
    <source>
        <strain evidence="2">TC023</strain>
    </source>
</reference>
<evidence type="ECO:0000259" key="1">
    <source>
        <dbReference type="SMART" id="SM00729"/>
    </source>
</evidence>
<proteinExistence type="predicted"/>
<dbReference type="SMART" id="SM00729">
    <property type="entry name" value="Elp3"/>
    <property type="match status" value="1"/>
</dbReference>
<dbReference type="RefSeq" id="WP_262951024.1">
    <property type="nucleotide sequence ID" value="NZ_AP028127.1"/>
</dbReference>
<name>A0ABM8IK87_9FIRM</name>
<feature type="domain" description="Elp3/MiaA/NifB-like radical SAM core" evidence="1">
    <location>
        <begin position="13"/>
        <end position="218"/>
    </location>
</feature>